<dbReference type="InterPro" id="IPR044666">
    <property type="entry name" value="Cyclophilin_A-like"/>
</dbReference>
<dbReference type="PROSITE" id="PS00170">
    <property type="entry name" value="CSA_PPIASE_1"/>
    <property type="match status" value="1"/>
</dbReference>
<organism evidence="7 8">
    <name type="scientific">Tremella mesenterica</name>
    <name type="common">Jelly fungus</name>
    <dbReference type="NCBI Taxonomy" id="5217"/>
    <lineage>
        <taxon>Eukaryota</taxon>
        <taxon>Fungi</taxon>
        <taxon>Dikarya</taxon>
        <taxon>Basidiomycota</taxon>
        <taxon>Agaricomycotina</taxon>
        <taxon>Tremellomycetes</taxon>
        <taxon>Tremellales</taxon>
        <taxon>Tremellaceae</taxon>
        <taxon>Tremella</taxon>
    </lineage>
</organism>
<dbReference type="PANTHER" id="PTHR45625">
    <property type="entry name" value="PEPTIDYL-PROLYL CIS-TRANS ISOMERASE-RELATED"/>
    <property type="match status" value="1"/>
</dbReference>
<gene>
    <name evidence="7" type="ORF">M231_04676</name>
</gene>
<keyword evidence="8" id="KW-1185">Reference proteome</keyword>
<dbReference type="InterPro" id="IPR029000">
    <property type="entry name" value="Cyclophilin-like_dom_sf"/>
</dbReference>
<name>A0A4V1M3T7_TREME</name>
<dbReference type="CDD" id="cd01928">
    <property type="entry name" value="Cyclophilin_PPIL3_like"/>
    <property type="match status" value="1"/>
</dbReference>
<dbReference type="GO" id="GO:0006457">
    <property type="term" value="P:protein folding"/>
    <property type="evidence" value="ECO:0007669"/>
    <property type="project" value="InterPro"/>
</dbReference>
<proteinExistence type="inferred from homology"/>
<dbReference type="Pfam" id="PF00160">
    <property type="entry name" value="Pro_isomerase"/>
    <property type="match status" value="1"/>
</dbReference>
<evidence type="ECO:0000259" key="6">
    <source>
        <dbReference type="PROSITE" id="PS50072"/>
    </source>
</evidence>
<dbReference type="Proteomes" id="UP000289152">
    <property type="component" value="Unassembled WGS sequence"/>
</dbReference>
<dbReference type="PIRSF" id="PIRSF001467">
    <property type="entry name" value="Peptidylpro_ismrse"/>
    <property type="match status" value="1"/>
</dbReference>
<evidence type="ECO:0000256" key="4">
    <source>
        <dbReference type="ARBA" id="ARBA00038286"/>
    </source>
</evidence>
<dbReference type="InterPro" id="IPR024936">
    <property type="entry name" value="Cyclophilin-type_PPIase"/>
</dbReference>
<evidence type="ECO:0000313" key="8">
    <source>
        <dbReference type="Proteomes" id="UP000289152"/>
    </source>
</evidence>
<evidence type="ECO:0000256" key="5">
    <source>
        <dbReference type="RuleBase" id="RU363019"/>
    </source>
</evidence>
<evidence type="ECO:0000256" key="2">
    <source>
        <dbReference type="ARBA" id="ARBA00023110"/>
    </source>
</evidence>
<comment type="caution">
    <text evidence="7">The sequence shown here is derived from an EMBL/GenBank/DDBJ whole genome shotgun (WGS) entry which is preliminary data.</text>
</comment>
<dbReference type="OrthoDB" id="271386at2759"/>
<dbReference type="GO" id="GO:0071013">
    <property type="term" value="C:catalytic step 2 spliceosome"/>
    <property type="evidence" value="ECO:0007669"/>
    <property type="project" value="TreeGrafter"/>
</dbReference>
<accession>A0A4V1M3T7</accession>
<keyword evidence="2 5" id="KW-0697">Rotamase</keyword>
<dbReference type="PROSITE" id="PS50072">
    <property type="entry name" value="CSA_PPIASE_2"/>
    <property type="match status" value="1"/>
</dbReference>
<keyword evidence="3 5" id="KW-0413">Isomerase</keyword>
<sequence>MVITLHTTHGDLKIEVFCEAVPRTSENFLALCASGAYDNTIFHRNIKGFMIQGGDPTGTGKGGQSIWGKPFPDEIRQTLRVGGVLLYGKSDPLSISLPQVLHFIIFDLHPLVPFNTRGVVAMANAGPDTNKAQFFITYAKQPSLDGKYSILGRVIDGADSTLDLMEKVPVKEKNRPISEIKLLNVTIHANPIADQHK</sequence>
<dbReference type="PANTHER" id="PTHR45625:SF2">
    <property type="entry name" value="PEPTIDYL-PROLYL CIS-TRANS ISOMERASE-LIKE 3"/>
    <property type="match status" value="1"/>
</dbReference>
<protein>
    <recommendedName>
        <fullName evidence="5">Peptidyl-prolyl cis-trans isomerase</fullName>
        <shortName evidence="5">PPIase</shortName>
        <ecNumber evidence="5">5.2.1.8</ecNumber>
    </recommendedName>
</protein>
<dbReference type="EC" id="5.2.1.8" evidence="5"/>
<feature type="domain" description="PPIase cyclophilin-type" evidence="6">
    <location>
        <begin position="1"/>
        <end position="187"/>
    </location>
</feature>
<dbReference type="InterPro" id="IPR002130">
    <property type="entry name" value="Cyclophilin-type_PPIase_dom"/>
</dbReference>
<dbReference type="AlphaFoldDB" id="A0A4V1M3T7"/>
<dbReference type="Gene3D" id="2.40.100.10">
    <property type="entry name" value="Cyclophilin-like"/>
    <property type="match status" value="1"/>
</dbReference>
<comment type="similarity">
    <text evidence="4">Belongs to the cyclophilin-type PPIase family. PPIL3 subfamily.</text>
</comment>
<dbReference type="GO" id="GO:0003755">
    <property type="term" value="F:peptidyl-prolyl cis-trans isomerase activity"/>
    <property type="evidence" value="ECO:0007669"/>
    <property type="project" value="UniProtKB-UniRule"/>
</dbReference>
<dbReference type="InterPro" id="IPR020892">
    <property type="entry name" value="Cyclophilin-type_PPIase_CS"/>
</dbReference>
<dbReference type="EMBL" id="SDIL01000055">
    <property type="protein sequence ID" value="RXK38007.1"/>
    <property type="molecule type" value="Genomic_DNA"/>
</dbReference>
<comment type="catalytic activity">
    <reaction evidence="1 5">
        <text>[protein]-peptidylproline (omega=180) = [protein]-peptidylproline (omega=0)</text>
        <dbReference type="Rhea" id="RHEA:16237"/>
        <dbReference type="Rhea" id="RHEA-COMP:10747"/>
        <dbReference type="Rhea" id="RHEA-COMP:10748"/>
        <dbReference type="ChEBI" id="CHEBI:83833"/>
        <dbReference type="ChEBI" id="CHEBI:83834"/>
        <dbReference type="EC" id="5.2.1.8"/>
    </reaction>
</comment>
<dbReference type="STRING" id="5217.A0A4V1M3T7"/>
<dbReference type="VEuPathDB" id="FungiDB:TREMEDRAFT_66807"/>
<evidence type="ECO:0000256" key="3">
    <source>
        <dbReference type="ARBA" id="ARBA00023235"/>
    </source>
</evidence>
<dbReference type="InParanoid" id="A0A4V1M3T7"/>
<evidence type="ECO:0000313" key="7">
    <source>
        <dbReference type="EMBL" id="RXK38007.1"/>
    </source>
</evidence>
<reference evidence="7 8" key="1">
    <citation type="submission" date="2016-06" db="EMBL/GenBank/DDBJ databases">
        <title>Evolution of pathogenesis and genome organization in the Tremellales.</title>
        <authorList>
            <person name="Cuomo C."/>
            <person name="Litvintseva A."/>
            <person name="Heitman J."/>
            <person name="Chen Y."/>
            <person name="Sun S."/>
            <person name="Springer D."/>
            <person name="Dromer F."/>
            <person name="Young S."/>
            <person name="Zeng Q."/>
            <person name="Chapman S."/>
            <person name="Gujja S."/>
            <person name="Saif S."/>
            <person name="Birren B."/>
        </authorList>
    </citation>
    <scope>NUCLEOTIDE SEQUENCE [LARGE SCALE GENOMIC DNA]</scope>
    <source>
        <strain evidence="7 8">ATCC 28783</strain>
    </source>
</reference>
<comment type="function">
    <text evidence="5">PPIases accelerate the folding of proteins. It catalyzes the cis-trans isomerization of proline imidic peptide bonds in oligopeptides.</text>
</comment>
<dbReference type="SUPFAM" id="SSF50891">
    <property type="entry name" value="Cyclophilin-like"/>
    <property type="match status" value="1"/>
</dbReference>
<dbReference type="PRINTS" id="PR00153">
    <property type="entry name" value="CSAPPISMRASE"/>
</dbReference>
<evidence type="ECO:0000256" key="1">
    <source>
        <dbReference type="ARBA" id="ARBA00000971"/>
    </source>
</evidence>